<keyword evidence="2 4" id="KW-0819">tRNA processing</keyword>
<dbReference type="InterPro" id="IPR001406">
    <property type="entry name" value="PsdUridine_synth_TruA"/>
</dbReference>
<dbReference type="Gene3D" id="3.30.70.660">
    <property type="entry name" value="Pseudouridine synthase I, catalytic domain, C-terminal subdomain"/>
    <property type="match status" value="1"/>
</dbReference>
<feature type="domain" description="Pseudouridine synthase I TruA alpha/beta" evidence="8">
    <location>
        <begin position="147"/>
        <end position="246"/>
    </location>
</feature>
<evidence type="ECO:0000256" key="5">
    <source>
        <dbReference type="PIRSR" id="PIRSR001430-1"/>
    </source>
</evidence>
<dbReference type="FunFam" id="3.30.70.580:FF:000001">
    <property type="entry name" value="tRNA pseudouridine synthase A"/>
    <property type="match status" value="1"/>
</dbReference>
<dbReference type="InterPro" id="IPR020094">
    <property type="entry name" value="TruA/RsuA/RluB/E/F_N"/>
</dbReference>
<dbReference type="Pfam" id="PF01416">
    <property type="entry name" value="PseudoU_synth_1"/>
    <property type="match status" value="2"/>
</dbReference>
<feature type="domain" description="Pseudouridine synthase I TruA alpha/beta" evidence="8">
    <location>
        <begin position="8"/>
        <end position="101"/>
    </location>
</feature>
<dbReference type="OrthoDB" id="9811823at2"/>
<evidence type="ECO:0000256" key="6">
    <source>
        <dbReference type="PIRSR" id="PIRSR001430-2"/>
    </source>
</evidence>
<feature type="binding site" evidence="4 6">
    <location>
        <position position="110"/>
    </location>
    <ligand>
        <name>substrate</name>
    </ligand>
</feature>
<comment type="caution">
    <text evidence="4">Lacks conserved residue(s) required for the propagation of feature annotation.</text>
</comment>
<dbReference type="InterPro" id="IPR020103">
    <property type="entry name" value="PsdUridine_synth_cat_dom_sf"/>
</dbReference>
<keyword evidence="3 4" id="KW-0413">Isomerase</keyword>
<evidence type="ECO:0000256" key="2">
    <source>
        <dbReference type="ARBA" id="ARBA00022694"/>
    </source>
</evidence>
<accession>A0A420W8K3</accession>
<protein>
    <recommendedName>
        <fullName evidence="4">tRNA pseudouridine synthase A</fullName>
        <ecNumber evidence="4">5.4.99.12</ecNumber>
    </recommendedName>
    <alternativeName>
        <fullName evidence="4">tRNA pseudouridine(38-40) synthase</fullName>
    </alternativeName>
    <alternativeName>
        <fullName evidence="4">tRNA pseudouridylate synthase I</fullName>
    </alternativeName>
    <alternativeName>
        <fullName evidence="4">tRNA-uridine isomerase I</fullName>
    </alternativeName>
</protein>
<feature type="active site" description="Nucleophile" evidence="4 5">
    <location>
        <position position="52"/>
    </location>
</feature>
<evidence type="ECO:0000256" key="3">
    <source>
        <dbReference type="ARBA" id="ARBA00023235"/>
    </source>
</evidence>
<evidence type="ECO:0000256" key="7">
    <source>
        <dbReference type="RuleBase" id="RU003792"/>
    </source>
</evidence>
<keyword evidence="10" id="KW-1185">Reference proteome</keyword>
<dbReference type="AlphaFoldDB" id="A0A420W8K3"/>
<dbReference type="PIRSF" id="PIRSF001430">
    <property type="entry name" value="tRNA_psdUrid_synth"/>
    <property type="match status" value="1"/>
</dbReference>
<dbReference type="GO" id="GO:0003723">
    <property type="term" value="F:RNA binding"/>
    <property type="evidence" value="ECO:0007669"/>
    <property type="project" value="InterPro"/>
</dbReference>
<dbReference type="RefSeq" id="WP_121169852.1">
    <property type="nucleotide sequence ID" value="NZ_RBIE01000001.1"/>
</dbReference>
<organism evidence="9 10">
    <name type="scientific">Thermovibrio guaymasensis</name>
    <dbReference type="NCBI Taxonomy" id="240167"/>
    <lineage>
        <taxon>Bacteria</taxon>
        <taxon>Pseudomonadati</taxon>
        <taxon>Aquificota</taxon>
        <taxon>Aquificia</taxon>
        <taxon>Desulfurobacteriales</taxon>
        <taxon>Desulfurobacteriaceae</taxon>
        <taxon>Thermovibrio</taxon>
    </lineage>
</organism>
<dbReference type="Gene3D" id="3.30.70.580">
    <property type="entry name" value="Pseudouridine synthase I, catalytic domain, N-terminal subdomain"/>
    <property type="match status" value="1"/>
</dbReference>
<dbReference type="PANTHER" id="PTHR11142:SF0">
    <property type="entry name" value="TRNA PSEUDOURIDINE SYNTHASE-LIKE 1"/>
    <property type="match status" value="1"/>
</dbReference>
<dbReference type="Proteomes" id="UP000280881">
    <property type="component" value="Unassembled WGS sequence"/>
</dbReference>
<gene>
    <name evidence="4" type="primary">truA</name>
    <name evidence="9" type="ORF">C7457_0486</name>
</gene>
<comment type="subunit">
    <text evidence="4">Homodimer.</text>
</comment>
<evidence type="ECO:0000313" key="9">
    <source>
        <dbReference type="EMBL" id="RKQ63612.1"/>
    </source>
</evidence>
<dbReference type="InterPro" id="IPR020095">
    <property type="entry name" value="PsdUridine_synth_TruA_C"/>
</dbReference>
<dbReference type="InterPro" id="IPR020097">
    <property type="entry name" value="PsdUridine_synth_TruA_a/b_dom"/>
</dbReference>
<dbReference type="CDD" id="cd02570">
    <property type="entry name" value="PseudoU_synth_EcTruA"/>
    <property type="match status" value="1"/>
</dbReference>
<dbReference type="GO" id="GO:0160147">
    <property type="term" value="F:tRNA pseudouridine(38-40) synthase activity"/>
    <property type="evidence" value="ECO:0007669"/>
    <property type="project" value="UniProtKB-EC"/>
</dbReference>
<evidence type="ECO:0000313" key="10">
    <source>
        <dbReference type="Proteomes" id="UP000280881"/>
    </source>
</evidence>
<dbReference type="PANTHER" id="PTHR11142">
    <property type="entry name" value="PSEUDOURIDYLATE SYNTHASE"/>
    <property type="match status" value="1"/>
</dbReference>
<name>A0A420W8K3_9BACT</name>
<comment type="similarity">
    <text evidence="1 4 7">Belongs to the tRNA pseudouridine synthase TruA family.</text>
</comment>
<evidence type="ECO:0000256" key="1">
    <source>
        <dbReference type="ARBA" id="ARBA00009375"/>
    </source>
</evidence>
<comment type="caution">
    <text evidence="9">The sequence shown here is derived from an EMBL/GenBank/DDBJ whole genome shotgun (WGS) entry which is preliminary data.</text>
</comment>
<dbReference type="SUPFAM" id="SSF55120">
    <property type="entry name" value="Pseudouridine synthase"/>
    <property type="match status" value="1"/>
</dbReference>
<sequence length="250" mass="28936">MRNLKLTVEYLGTNYYGWQVLPDKPTVAGEIIKALRTILKEEVKLVGASRTDAGVHARGQVANFKTEKEIPKERLIRGLNGLLPPDIKVTKIEEVPLDFDSRRNAKGKEYLYRIFNRSIPSPFEYRRSWFFPFPLNTEKMAEASSFLIGVHDFTSFSKKDRSKEVNPIREVNEIKIEKIGNTIEIRVWGRSFLRHMVRVMVATLVKVGEGKLKPEDVKEILEGRNRERAPFLAPADGLYLEKVFYEDYPY</sequence>
<proteinExistence type="inferred from homology"/>
<reference evidence="9 10" key="1">
    <citation type="submission" date="2018-10" db="EMBL/GenBank/DDBJ databases">
        <title>Genomic Encyclopedia of Type Strains, Phase IV (KMG-IV): sequencing the most valuable type-strain genomes for metagenomic binning, comparative biology and taxonomic classification.</title>
        <authorList>
            <person name="Goeker M."/>
        </authorList>
    </citation>
    <scope>NUCLEOTIDE SEQUENCE [LARGE SCALE GENOMIC DNA]</scope>
    <source>
        <strain evidence="9 10">DSM 15521</strain>
    </source>
</reference>
<dbReference type="NCBIfam" id="TIGR00071">
    <property type="entry name" value="hisT_truA"/>
    <property type="match status" value="1"/>
</dbReference>
<comment type="function">
    <text evidence="4">Formation of pseudouridine at positions 38, 39 and 40 in the anticodon stem and loop of transfer RNAs.</text>
</comment>
<dbReference type="EC" id="5.4.99.12" evidence="4"/>
<dbReference type="GO" id="GO:0031119">
    <property type="term" value="P:tRNA pseudouridine synthesis"/>
    <property type="evidence" value="ECO:0007669"/>
    <property type="project" value="UniProtKB-UniRule"/>
</dbReference>
<evidence type="ECO:0000259" key="8">
    <source>
        <dbReference type="Pfam" id="PF01416"/>
    </source>
</evidence>
<evidence type="ECO:0000256" key="4">
    <source>
        <dbReference type="HAMAP-Rule" id="MF_00171"/>
    </source>
</evidence>
<dbReference type="HAMAP" id="MF_00171">
    <property type="entry name" value="TruA"/>
    <property type="match status" value="1"/>
</dbReference>
<dbReference type="EMBL" id="RBIE01000001">
    <property type="protein sequence ID" value="RKQ63612.1"/>
    <property type="molecule type" value="Genomic_DNA"/>
</dbReference>
<comment type="catalytic activity">
    <reaction evidence="4 7">
        <text>uridine(38/39/40) in tRNA = pseudouridine(38/39/40) in tRNA</text>
        <dbReference type="Rhea" id="RHEA:22376"/>
        <dbReference type="Rhea" id="RHEA-COMP:10085"/>
        <dbReference type="Rhea" id="RHEA-COMP:10087"/>
        <dbReference type="ChEBI" id="CHEBI:65314"/>
        <dbReference type="ChEBI" id="CHEBI:65315"/>
        <dbReference type="EC" id="5.4.99.12"/>
    </reaction>
</comment>